<evidence type="ECO:0000259" key="2">
    <source>
        <dbReference type="PROSITE" id="PS50994"/>
    </source>
</evidence>
<feature type="compositionally biased region" description="Acidic residues" evidence="1">
    <location>
        <begin position="339"/>
        <end position="350"/>
    </location>
</feature>
<dbReference type="InterPro" id="IPR013103">
    <property type="entry name" value="RVT_2"/>
</dbReference>
<organism evidence="3 5">
    <name type="scientific">Rotaria magnacalcarata</name>
    <dbReference type="NCBI Taxonomy" id="392030"/>
    <lineage>
        <taxon>Eukaryota</taxon>
        <taxon>Metazoa</taxon>
        <taxon>Spiralia</taxon>
        <taxon>Gnathifera</taxon>
        <taxon>Rotifera</taxon>
        <taxon>Eurotatoria</taxon>
        <taxon>Bdelloidea</taxon>
        <taxon>Philodinida</taxon>
        <taxon>Philodinidae</taxon>
        <taxon>Rotaria</taxon>
    </lineage>
</organism>
<gene>
    <name evidence="4" type="ORF">UXM345_LOCUS25111</name>
    <name evidence="3" type="ORF">XDN619_LOCUS33510</name>
</gene>
<dbReference type="GO" id="GO:0003676">
    <property type="term" value="F:nucleic acid binding"/>
    <property type="evidence" value="ECO:0007669"/>
    <property type="project" value="InterPro"/>
</dbReference>
<proteinExistence type="predicted"/>
<dbReference type="Pfam" id="PF07727">
    <property type="entry name" value="RVT_2"/>
    <property type="match status" value="1"/>
</dbReference>
<evidence type="ECO:0000313" key="4">
    <source>
        <dbReference type="EMBL" id="CAF4150832.1"/>
    </source>
</evidence>
<reference evidence="3" key="1">
    <citation type="submission" date="2021-02" db="EMBL/GenBank/DDBJ databases">
        <authorList>
            <person name="Nowell W R."/>
        </authorList>
    </citation>
    <scope>NUCLEOTIDE SEQUENCE</scope>
</reference>
<dbReference type="AlphaFoldDB" id="A0A816ZIW7"/>
<accession>A0A816ZIW7</accession>
<comment type="caution">
    <text evidence="3">The sequence shown here is derived from an EMBL/GenBank/DDBJ whole genome shotgun (WGS) entry which is preliminary data.</text>
</comment>
<feature type="region of interest" description="Disordered" evidence="1">
    <location>
        <begin position="333"/>
        <end position="352"/>
    </location>
</feature>
<dbReference type="PROSITE" id="PS50994">
    <property type="entry name" value="INTEGRASE"/>
    <property type="match status" value="1"/>
</dbReference>
<feature type="domain" description="Integrase catalytic" evidence="2">
    <location>
        <begin position="35"/>
        <end position="192"/>
    </location>
</feature>
<dbReference type="InterPro" id="IPR001584">
    <property type="entry name" value="Integrase_cat-core"/>
</dbReference>
<dbReference type="SUPFAM" id="SSF53098">
    <property type="entry name" value="Ribonuclease H-like"/>
    <property type="match status" value="1"/>
</dbReference>
<dbReference type="Pfam" id="PF00665">
    <property type="entry name" value="rve"/>
    <property type="match status" value="1"/>
</dbReference>
<dbReference type="InterPro" id="IPR012337">
    <property type="entry name" value="RNaseH-like_sf"/>
</dbReference>
<name>A0A816ZIW7_9BILA</name>
<dbReference type="EMBL" id="CAJNRG010017039">
    <property type="protein sequence ID" value="CAF2215336.1"/>
    <property type="molecule type" value="Genomic_DNA"/>
</dbReference>
<dbReference type="EMBL" id="CAJOBF010004735">
    <property type="protein sequence ID" value="CAF4150832.1"/>
    <property type="molecule type" value="Genomic_DNA"/>
</dbReference>
<dbReference type="PANTHER" id="PTHR37984">
    <property type="entry name" value="PROTEIN CBG26694"/>
    <property type="match status" value="1"/>
</dbReference>
<dbReference type="Gene3D" id="3.30.420.10">
    <property type="entry name" value="Ribonuclease H-like superfamily/Ribonuclease H"/>
    <property type="match status" value="1"/>
</dbReference>
<dbReference type="InterPro" id="IPR036397">
    <property type="entry name" value="RNaseH_sf"/>
</dbReference>
<dbReference type="PANTHER" id="PTHR37984:SF5">
    <property type="entry name" value="PROTEIN NYNRIN-LIKE"/>
    <property type="match status" value="1"/>
</dbReference>
<sequence>MSAGIKDDNFLKMIDECSENCDICRKYKKACPRPVVGLPLAREFNDTVAMDLKDIGSYKILHLIDHATRYSAACVVKNKTSNEIIDSIFKIWISVFGSPRQFLSDNGGEFNNDEFRQMAEAFNVIVRTTAAESPWSNGLNERHNGVLGVMVLKILADVKCSFSTALAWAISAKNTLHNAHGYSPNQLVFGKNPNFPSVLTDFPPALENKFTSEIVANTLNTIHAARQAFMMSESSERIRRALRHNIRSFTNEQFVNGDLVYYKRNNFTEWKGPGTVIGSENQQVLVKHGGTYVRVHPSKLMHATMNAWKHEIPISSVATDQVEEVKSNEKKVEKMFTDQSDDEDDSEEDLTSGRETLKEIRQENNIFLPEPVNSSKAGKTCLVPKIKDHIKYLIHDNESWKSAEVISKAGKATGINKLCMNLKDLKDNSLSCVDFGRIKEWKQLDNDSMEENSALLAGFDDDELLKAKMIELDNWKKLSVYEEVPFTNQNCVSVRWVCTKKINKGVSCIKARLVARGFEEEYLTNIRKDSPTCSREGFRIVLSIMISRGWTCNSMDVKTAFLQGKGFDRDVFLKPPCEANCGGSVWKLLTCVYGLSDASRIWYLKVKDTLTTVGVECCQFDPAIFKWYKDGDLQGIISTHVDDFCWGGTDLFVEKVISVIRETFDIGKEEASIFKYVGLNLDQKENNIDIDQKAYISDIQPITIGKGRLLRHKDSLNQEEVHRLRVLMGQMNWVTGQTRPDMAYEVCALSTTIGSATIGDIVHANKILNILKTVKVSLQFPDLGEFQHWKIVCFSDASYANLPDGSSQGGYLVFLVGKHNQANFSRSFFTPLSLLISEISNSRTASRGFPVSDKKIAGPCLALLSSVNACQILISFFQDS</sequence>
<dbReference type="Proteomes" id="UP000663842">
    <property type="component" value="Unassembled WGS sequence"/>
</dbReference>
<dbReference type="GO" id="GO:0015074">
    <property type="term" value="P:DNA integration"/>
    <property type="evidence" value="ECO:0007669"/>
    <property type="project" value="InterPro"/>
</dbReference>
<dbReference type="InterPro" id="IPR050951">
    <property type="entry name" value="Retrovirus_Pol_polyprotein"/>
</dbReference>
<dbReference type="Proteomes" id="UP000663887">
    <property type="component" value="Unassembled WGS sequence"/>
</dbReference>
<evidence type="ECO:0000313" key="5">
    <source>
        <dbReference type="Proteomes" id="UP000663887"/>
    </source>
</evidence>
<protein>
    <recommendedName>
        <fullName evidence="2">Integrase catalytic domain-containing protein</fullName>
    </recommendedName>
</protein>
<evidence type="ECO:0000256" key="1">
    <source>
        <dbReference type="SAM" id="MobiDB-lite"/>
    </source>
</evidence>
<evidence type="ECO:0000313" key="3">
    <source>
        <dbReference type="EMBL" id="CAF2215336.1"/>
    </source>
</evidence>